<dbReference type="Pfam" id="PF14291">
    <property type="entry name" value="DUF4371"/>
    <property type="match status" value="1"/>
</dbReference>
<proteinExistence type="predicted"/>
<evidence type="ECO:0000256" key="1">
    <source>
        <dbReference type="SAM" id="MobiDB-lite"/>
    </source>
</evidence>
<dbReference type="EMBL" id="BKCJ010010846">
    <property type="protein sequence ID" value="GEU93409.1"/>
    <property type="molecule type" value="Genomic_DNA"/>
</dbReference>
<protein>
    <recommendedName>
        <fullName evidence="2">DUF4371 domain-containing protein</fullName>
    </recommendedName>
</protein>
<feature type="compositionally biased region" description="Polar residues" evidence="1">
    <location>
        <begin position="82"/>
        <end position="100"/>
    </location>
</feature>
<evidence type="ECO:0000313" key="4">
    <source>
        <dbReference type="EMBL" id="GEU93415.1"/>
    </source>
</evidence>
<comment type="caution">
    <text evidence="4">The sequence shown here is derived from an EMBL/GenBank/DDBJ whole genome shotgun (WGS) entry which is preliminary data.</text>
</comment>
<feature type="region of interest" description="Disordered" evidence="1">
    <location>
        <begin position="51"/>
        <end position="122"/>
    </location>
</feature>
<dbReference type="EMBL" id="BKCJ010010848">
    <property type="protein sequence ID" value="GEU93415.1"/>
    <property type="molecule type" value="Genomic_DNA"/>
</dbReference>
<dbReference type="PANTHER" id="PTHR11697">
    <property type="entry name" value="GENERAL TRANSCRIPTION FACTOR 2-RELATED ZINC FINGER PROTEIN"/>
    <property type="match status" value="1"/>
</dbReference>
<gene>
    <name evidence="3" type="ORF">Tci_065387</name>
    <name evidence="4" type="ORF">Tci_065393</name>
</gene>
<feature type="compositionally biased region" description="Basic and acidic residues" evidence="1">
    <location>
        <begin position="58"/>
        <end position="81"/>
    </location>
</feature>
<dbReference type="InterPro" id="IPR025398">
    <property type="entry name" value="DUF4371"/>
</dbReference>
<name>A0A6L2P8Y3_TANCI</name>
<dbReference type="AlphaFoldDB" id="A0A6L2P8Y3"/>
<dbReference type="InterPro" id="IPR055298">
    <property type="entry name" value="AtLOH3-like"/>
</dbReference>
<accession>A0A6L2P8Y3</accession>
<evidence type="ECO:0000259" key="2">
    <source>
        <dbReference type="Pfam" id="PF14291"/>
    </source>
</evidence>
<evidence type="ECO:0000313" key="3">
    <source>
        <dbReference type="EMBL" id="GEU93409.1"/>
    </source>
</evidence>
<dbReference type="InterPro" id="IPR012337">
    <property type="entry name" value="RNaseH-like_sf"/>
</dbReference>
<organism evidence="4">
    <name type="scientific">Tanacetum cinerariifolium</name>
    <name type="common">Dalmatian daisy</name>
    <name type="synonym">Chrysanthemum cinerariifolium</name>
    <dbReference type="NCBI Taxonomy" id="118510"/>
    <lineage>
        <taxon>Eukaryota</taxon>
        <taxon>Viridiplantae</taxon>
        <taxon>Streptophyta</taxon>
        <taxon>Embryophyta</taxon>
        <taxon>Tracheophyta</taxon>
        <taxon>Spermatophyta</taxon>
        <taxon>Magnoliopsida</taxon>
        <taxon>eudicotyledons</taxon>
        <taxon>Gunneridae</taxon>
        <taxon>Pentapetalae</taxon>
        <taxon>asterids</taxon>
        <taxon>campanulids</taxon>
        <taxon>Asterales</taxon>
        <taxon>Asteraceae</taxon>
        <taxon>Asteroideae</taxon>
        <taxon>Anthemideae</taxon>
        <taxon>Anthemidinae</taxon>
        <taxon>Tanacetum</taxon>
    </lineage>
</organism>
<dbReference type="PANTHER" id="PTHR11697:SF230">
    <property type="entry name" value="ZINC FINGER, MYM DOMAIN CONTAINING 1"/>
    <property type="match status" value="1"/>
</dbReference>
<dbReference type="SUPFAM" id="SSF53098">
    <property type="entry name" value="Ribonuclease H-like"/>
    <property type="match status" value="1"/>
</dbReference>
<reference evidence="4" key="1">
    <citation type="journal article" date="2019" name="Sci. Rep.">
        <title>Draft genome of Tanacetum cinerariifolium, the natural source of mosquito coil.</title>
        <authorList>
            <person name="Yamashiro T."/>
            <person name="Shiraishi A."/>
            <person name="Satake H."/>
            <person name="Nakayama K."/>
        </authorList>
    </citation>
    <scope>NUCLEOTIDE SEQUENCE</scope>
</reference>
<feature type="domain" description="DUF4371" evidence="2">
    <location>
        <begin position="163"/>
        <end position="245"/>
    </location>
</feature>
<sequence>MINNIFGFVDEIPLNNDIIRIKTLVLRSKQGFIMAKFKTLESYFKRKPDDASAIANQENKRSRVSMDEPEPHRNQLHDEPPQHQNQSYIEPHQHQNQPESKTTEEMDSSDLERDPAKQKPMWDYPVNEREQYSKLALFEEVMKLPIQETESENVFVVKLETHISVMVDESRDESKKEQMAIVLRFVDTNRVIRERFLDLVHVTDTSAITLKTNLWKKLLQYEFDTSKIRGQGYDGASNMRREWNGLQAFICKDCPYAYYVNCFAHRLQLALVAAREKLMDDGSSCYAKKGDADSAYTYLKSFEFVFILHLMKEIMGKTNILCQALQKKSQDIFNAIELVSARKESLSEFKNNGWNSFFAQMRVFCEKHQIEIPDMSAPYKSTRYRPRKQDNHVTFEHYYRVDIFMSALDKQLYELNNRFSDQAMELLKLNSTLVPNRVFNIDNICLLVEKYYPADFTEQERLQLKYELELFLLKDKRTQS</sequence>